<dbReference type="InterPro" id="IPR005024">
    <property type="entry name" value="Snf7_fam"/>
</dbReference>
<dbReference type="GO" id="GO:0005524">
    <property type="term" value="F:ATP binding"/>
    <property type="evidence" value="ECO:0007669"/>
    <property type="project" value="UniProtKB-UniRule"/>
</dbReference>
<keyword evidence="5" id="KW-0719">Serine esterase</keyword>
<dbReference type="Gene3D" id="1.10.510.10">
    <property type="entry name" value="Transferase(Phosphotransferase) domain 1"/>
    <property type="match status" value="1"/>
</dbReference>
<dbReference type="Gene3D" id="6.10.140.1230">
    <property type="match status" value="1"/>
</dbReference>
<dbReference type="Pfam" id="PF00135">
    <property type="entry name" value="COesterase"/>
    <property type="match status" value="1"/>
</dbReference>
<dbReference type="AlphaFoldDB" id="A0A9P0HDN3"/>
<comment type="similarity">
    <text evidence="3">Belongs to the protein kinase superfamily. CMGC Ser/Thr protein kinase family. CDC2/CDKX subfamily.</text>
</comment>
<dbReference type="PROSITE" id="PS00941">
    <property type="entry name" value="CARBOXYLESTERASE_B_2"/>
    <property type="match status" value="1"/>
</dbReference>
<feature type="domain" description="Protein kinase" evidence="17">
    <location>
        <begin position="23"/>
        <end position="312"/>
    </location>
</feature>
<keyword evidence="9" id="KW-0418">Kinase</keyword>
<keyword evidence="6" id="KW-0723">Serine/threonine-protein kinase</keyword>
<evidence type="ECO:0000256" key="4">
    <source>
        <dbReference type="ARBA" id="ARBA00012425"/>
    </source>
</evidence>
<keyword evidence="7" id="KW-0808">Transferase</keyword>
<comment type="catalytic activity">
    <reaction evidence="13">
        <text>L-threonyl-[protein] + ATP = O-phospho-L-threonyl-[protein] + ADP + H(+)</text>
        <dbReference type="Rhea" id="RHEA:46608"/>
        <dbReference type="Rhea" id="RHEA-COMP:11060"/>
        <dbReference type="Rhea" id="RHEA-COMP:11605"/>
        <dbReference type="ChEBI" id="CHEBI:15378"/>
        <dbReference type="ChEBI" id="CHEBI:30013"/>
        <dbReference type="ChEBI" id="CHEBI:30616"/>
        <dbReference type="ChEBI" id="CHEBI:61977"/>
        <dbReference type="ChEBI" id="CHEBI:456216"/>
        <dbReference type="EC" id="2.7.11.22"/>
    </reaction>
</comment>
<keyword evidence="11 15" id="KW-0067">ATP-binding</keyword>
<name>A0A9P0HDN3_NEZVI</name>
<evidence type="ECO:0000256" key="10">
    <source>
        <dbReference type="ARBA" id="ARBA00022801"/>
    </source>
</evidence>
<dbReference type="InterPro" id="IPR019819">
    <property type="entry name" value="Carboxylesterase_B_CS"/>
</dbReference>
<keyword evidence="16" id="KW-0175">Coiled coil</keyword>
<dbReference type="InterPro" id="IPR000719">
    <property type="entry name" value="Prot_kinase_dom"/>
</dbReference>
<evidence type="ECO:0000256" key="11">
    <source>
        <dbReference type="ARBA" id="ARBA00022840"/>
    </source>
</evidence>
<comment type="catalytic activity">
    <reaction evidence="14">
        <text>L-seryl-[protein] + ATP = O-phospho-L-seryl-[protein] + ADP + H(+)</text>
        <dbReference type="Rhea" id="RHEA:17989"/>
        <dbReference type="Rhea" id="RHEA-COMP:9863"/>
        <dbReference type="Rhea" id="RHEA-COMP:11604"/>
        <dbReference type="ChEBI" id="CHEBI:15378"/>
        <dbReference type="ChEBI" id="CHEBI:29999"/>
        <dbReference type="ChEBI" id="CHEBI:30616"/>
        <dbReference type="ChEBI" id="CHEBI:83421"/>
        <dbReference type="ChEBI" id="CHEBI:456216"/>
        <dbReference type="EC" id="2.7.11.22"/>
    </reaction>
</comment>
<dbReference type="PROSITE" id="PS00122">
    <property type="entry name" value="CARBOXYLESTERASE_B_1"/>
    <property type="match status" value="1"/>
</dbReference>
<evidence type="ECO:0000256" key="5">
    <source>
        <dbReference type="ARBA" id="ARBA00022487"/>
    </source>
</evidence>
<evidence type="ECO:0000256" key="3">
    <source>
        <dbReference type="ARBA" id="ARBA00006485"/>
    </source>
</evidence>
<dbReference type="InterPro" id="IPR002018">
    <property type="entry name" value="CarbesteraseB"/>
</dbReference>
<evidence type="ECO:0000256" key="6">
    <source>
        <dbReference type="ARBA" id="ARBA00022527"/>
    </source>
</evidence>
<dbReference type="EC" id="2.7.11.22" evidence="4"/>
<dbReference type="PANTHER" id="PTHR43142">
    <property type="entry name" value="CARBOXYLIC ESTER HYDROLASE"/>
    <property type="match status" value="1"/>
</dbReference>
<evidence type="ECO:0000259" key="17">
    <source>
        <dbReference type="PROSITE" id="PS50011"/>
    </source>
</evidence>
<keyword evidence="12" id="KW-0325">Glycoprotein</keyword>
<reference evidence="18" key="1">
    <citation type="submission" date="2022-01" db="EMBL/GenBank/DDBJ databases">
        <authorList>
            <person name="King R."/>
        </authorList>
    </citation>
    <scope>NUCLEOTIDE SEQUENCE</scope>
</reference>
<comment type="similarity">
    <text evidence="2">Belongs to the SNF7 family.</text>
</comment>
<dbReference type="Gene3D" id="3.30.200.20">
    <property type="entry name" value="Phosphorylase Kinase, domain 1"/>
    <property type="match status" value="1"/>
</dbReference>
<evidence type="ECO:0000256" key="9">
    <source>
        <dbReference type="ARBA" id="ARBA00022777"/>
    </source>
</evidence>
<comment type="similarity">
    <text evidence="1">Belongs to the type-B carboxylesterase/lipase family.</text>
</comment>
<feature type="coiled-coil region" evidence="16">
    <location>
        <begin position="406"/>
        <end position="448"/>
    </location>
</feature>
<dbReference type="InterPro" id="IPR008271">
    <property type="entry name" value="Ser/Thr_kinase_AS"/>
</dbReference>
<dbReference type="PANTHER" id="PTHR43142:SF1">
    <property type="entry name" value="CARBOXYLIC ESTER HYDROLASE"/>
    <property type="match status" value="1"/>
</dbReference>
<dbReference type="PROSITE" id="PS00108">
    <property type="entry name" value="PROTEIN_KINASE_ST"/>
    <property type="match status" value="1"/>
</dbReference>
<dbReference type="PROSITE" id="PS50011">
    <property type="entry name" value="PROTEIN_KINASE_DOM"/>
    <property type="match status" value="1"/>
</dbReference>
<keyword evidence="10" id="KW-0378">Hydrolase</keyword>
<evidence type="ECO:0000256" key="7">
    <source>
        <dbReference type="ARBA" id="ARBA00022679"/>
    </source>
</evidence>
<accession>A0A9P0HDN3</accession>
<dbReference type="EMBL" id="OV725080">
    <property type="protein sequence ID" value="CAH1399887.1"/>
    <property type="molecule type" value="Genomic_DNA"/>
</dbReference>
<dbReference type="InterPro" id="IPR017441">
    <property type="entry name" value="Protein_kinase_ATP_BS"/>
</dbReference>
<protein>
    <recommendedName>
        <fullName evidence="4">cyclin-dependent kinase</fullName>
        <ecNumber evidence="4">2.7.11.22</ecNumber>
    </recommendedName>
</protein>
<evidence type="ECO:0000256" key="2">
    <source>
        <dbReference type="ARBA" id="ARBA00006190"/>
    </source>
</evidence>
<dbReference type="OrthoDB" id="6846267at2759"/>
<dbReference type="GO" id="GO:0052689">
    <property type="term" value="F:carboxylic ester hydrolase activity"/>
    <property type="evidence" value="ECO:0007669"/>
    <property type="project" value="UniProtKB-KW"/>
</dbReference>
<evidence type="ECO:0000256" key="1">
    <source>
        <dbReference type="ARBA" id="ARBA00005964"/>
    </source>
</evidence>
<evidence type="ECO:0000256" key="13">
    <source>
        <dbReference type="ARBA" id="ARBA00047811"/>
    </source>
</evidence>
<keyword evidence="19" id="KW-1185">Reference proteome</keyword>
<dbReference type="SUPFAM" id="SSF56112">
    <property type="entry name" value="Protein kinase-like (PK-like)"/>
    <property type="match status" value="1"/>
</dbReference>
<dbReference type="InterPro" id="IPR029058">
    <property type="entry name" value="AB_hydrolase_fold"/>
</dbReference>
<dbReference type="InterPro" id="IPR011009">
    <property type="entry name" value="Kinase-like_dom_sf"/>
</dbReference>
<dbReference type="FunFam" id="3.30.200.20:FF:000124">
    <property type="entry name" value="Cyclin-dependent kinase 4"/>
    <property type="match status" value="1"/>
</dbReference>
<organism evidence="18 19">
    <name type="scientific">Nezara viridula</name>
    <name type="common">Southern green stink bug</name>
    <name type="synonym">Cimex viridulus</name>
    <dbReference type="NCBI Taxonomy" id="85310"/>
    <lineage>
        <taxon>Eukaryota</taxon>
        <taxon>Metazoa</taxon>
        <taxon>Ecdysozoa</taxon>
        <taxon>Arthropoda</taxon>
        <taxon>Hexapoda</taxon>
        <taxon>Insecta</taxon>
        <taxon>Pterygota</taxon>
        <taxon>Neoptera</taxon>
        <taxon>Paraneoptera</taxon>
        <taxon>Hemiptera</taxon>
        <taxon>Heteroptera</taxon>
        <taxon>Panheteroptera</taxon>
        <taxon>Pentatomomorpha</taxon>
        <taxon>Pentatomoidea</taxon>
        <taxon>Pentatomidae</taxon>
        <taxon>Pentatominae</taxon>
        <taxon>Nezara</taxon>
    </lineage>
</organism>
<keyword evidence="8 15" id="KW-0547">Nucleotide-binding</keyword>
<dbReference type="GO" id="GO:0004693">
    <property type="term" value="F:cyclin-dependent protein serine/threonine kinase activity"/>
    <property type="evidence" value="ECO:0007669"/>
    <property type="project" value="UniProtKB-EC"/>
</dbReference>
<evidence type="ECO:0000256" key="12">
    <source>
        <dbReference type="ARBA" id="ARBA00023180"/>
    </source>
</evidence>
<gene>
    <name evidence="18" type="ORF">NEZAVI_LOCUS9243</name>
</gene>
<dbReference type="GO" id="GO:0007034">
    <property type="term" value="P:vacuolar transport"/>
    <property type="evidence" value="ECO:0007669"/>
    <property type="project" value="InterPro"/>
</dbReference>
<evidence type="ECO:0000256" key="15">
    <source>
        <dbReference type="PROSITE-ProRule" id="PRU10141"/>
    </source>
</evidence>
<dbReference type="SUPFAM" id="SSF53474">
    <property type="entry name" value="alpha/beta-Hydrolases"/>
    <property type="match status" value="1"/>
</dbReference>
<dbReference type="CDD" id="cd07838">
    <property type="entry name" value="STKc_CDK4_6_like"/>
    <property type="match status" value="1"/>
</dbReference>
<dbReference type="PROSITE" id="PS00107">
    <property type="entry name" value="PROTEIN_KINASE_ATP"/>
    <property type="match status" value="1"/>
</dbReference>
<evidence type="ECO:0000256" key="14">
    <source>
        <dbReference type="ARBA" id="ARBA00048367"/>
    </source>
</evidence>
<dbReference type="Pfam" id="PF03357">
    <property type="entry name" value="Snf7"/>
    <property type="match status" value="1"/>
</dbReference>
<feature type="binding site" evidence="15">
    <location>
        <position position="53"/>
    </location>
    <ligand>
        <name>ATP</name>
        <dbReference type="ChEBI" id="CHEBI:30616"/>
    </ligand>
</feature>
<evidence type="ECO:0000313" key="19">
    <source>
        <dbReference type="Proteomes" id="UP001152798"/>
    </source>
</evidence>
<dbReference type="SMART" id="SM00220">
    <property type="entry name" value="S_TKc"/>
    <property type="match status" value="1"/>
</dbReference>
<dbReference type="InterPro" id="IPR019826">
    <property type="entry name" value="Carboxylesterase_B_AS"/>
</dbReference>
<evidence type="ECO:0000256" key="8">
    <source>
        <dbReference type="ARBA" id="ARBA00022741"/>
    </source>
</evidence>
<dbReference type="Pfam" id="PF00069">
    <property type="entry name" value="Pkinase"/>
    <property type="match status" value="1"/>
</dbReference>
<proteinExistence type="inferred from homology"/>
<dbReference type="Gene3D" id="3.40.50.1820">
    <property type="entry name" value="alpha/beta hydrolase"/>
    <property type="match status" value="1"/>
</dbReference>
<sequence length="1000" mass="113417">MRITPGLRGGEFGLESVTSPDHYIQLNVIGNGAYGTVYKACHRTNENTFVALKKIKVPLTEEGIPMSMLREISTLKLLDQYAHPNIIRLLDVCHGRRLEKEQQLVLFLVFEHVDQDLSEYMQNCPPPGLPSDTVKNLMHQILHGIDFLHSHRILHRDLKPQNLLITNDGIVKLADFGLAKTYDFEMRLTSVVVTLWYRSPEVLLGCPYATPVDIWSLGCIMGEMYKNSPLFAGSSEGDQLDRIFRTIGTPLECEWPEEVSVSLNSFARHLPRDIRTIIPEICPEGKDLLEQMLEFDPRKRIGAYEALQHPYFSDSTYSISQESNTNSPNGRAKLLLKKKRYQEQLLLQTDGQLENLEKMIQDLEYSKVEMRILEGLKVGNEALKKMNEAMNIDEIERIMEETAEGIEKQREINELLNGKLSQEDEEAVDREYEELMRLEREHDEKQIILPEVPSEDLEPVFTTLSKSVDSFDKPRVQTDYGEVVGTRGTTLKGRGYNAFYAIPYADKPFRFEEAREPKPWTKPLDGSIPPPDCKQFRKGMPSGSEDCLYLNIFSPTNLKNSSEPLPVTIFVHGGAFYFYSSTTFGPRYLLDKDIILVTINYRIGIFGFLCTEDEVVPGNNGMKDQVMAFGWVQRNIAHFGGDPTSVTLLGFSAGANDVKSELLKGLFHRGYLVGGTAFNNWAVQKNSLQKAMTYAESVGCPTSSVPKMVRCLKKAPADKLASATFLFLKFLNTPLCPWGPVVDGGWSRNPFLLEYPIQSILANRHYNVPLVVSEAMFSGLFPVAEFIERNDIIHQLDDNWEELGSYFLDTVDTVPSELQTRTLEQIRFFYFRGKSLIQNRSAIIKVATDRLYQADIGRSLSVHATVNPRIYFYMFNYRGAKSSSDSLSGTENNYGVSHIDDTYYLLNQSIGGPIENDKVGLKMIDAMTEMYYRFAKTGRPVFLKDVGWPPVRGEMPSIRFLRIDSPDSAVLTTSRNLGNYKFWSGLPINEPWAGRVLTLP</sequence>
<evidence type="ECO:0000256" key="16">
    <source>
        <dbReference type="SAM" id="Coils"/>
    </source>
</evidence>
<dbReference type="FunFam" id="1.10.510.10:FF:000624">
    <property type="entry name" value="Mitogen-activated protein kinase"/>
    <property type="match status" value="1"/>
</dbReference>
<evidence type="ECO:0000313" key="18">
    <source>
        <dbReference type="EMBL" id="CAH1399887.1"/>
    </source>
</evidence>
<feature type="coiled-coil region" evidence="16">
    <location>
        <begin position="346"/>
        <end position="373"/>
    </location>
</feature>
<dbReference type="Proteomes" id="UP001152798">
    <property type="component" value="Chromosome 4"/>
</dbReference>